<dbReference type="SUPFAM" id="SSF52096">
    <property type="entry name" value="ClpP/crotonase"/>
    <property type="match status" value="1"/>
</dbReference>
<evidence type="ECO:0000313" key="2">
    <source>
        <dbReference type="Proteomes" id="UP000178109"/>
    </source>
</evidence>
<dbReference type="STRING" id="1798553.A3H70_00510"/>
<evidence type="ECO:0008006" key="3">
    <source>
        <dbReference type="Google" id="ProtNLM"/>
    </source>
</evidence>
<dbReference type="Proteomes" id="UP000178109">
    <property type="component" value="Unassembled WGS sequence"/>
</dbReference>
<accession>A0A1G2BRY9</accession>
<dbReference type="InterPro" id="IPR002825">
    <property type="entry name" value="Pept_S49_ser-pept_pro"/>
</dbReference>
<dbReference type="InterPro" id="IPR029045">
    <property type="entry name" value="ClpP/crotonase-like_dom_sf"/>
</dbReference>
<dbReference type="Pfam" id="PF01972">
    <property type="entry name" value="SDH_protease"/>
    <property type="match status" value="1"/>
</dbReference>
<dbReference type="PANTHER" id="PTHR35984:SF1">
    <property type="entry name" value="PERIPLASMIC SERINE PROTEASE"/>
    <property type="match status" value="1"/>
</dbReference>
<dbReference type="GO" id="GO:0016020">
    <property type="term" value="C:membrane"/>
    <property type="evidence" value="ECO:0007669"/>
    <property type="project" value="InterPro"/>
</dbReference>
<gene>
    <name evidence="1" type="ORF">A3H70_00510</name>
</gene>
<dbReference type="Gene3D" id="3.90.226.10">
    <property type="entry name" value="2-enoyl-CoA Hydratase, Chain A, domain 1"/>
    <property type="match status" value="1"/>
</dbReference>
<evidence type="ECO:0000313" key="1">
    <source>
        <dbReference type="EMBL" id="OGY91851.1"/>
    </source>
</evidence>
<organism evidence="1 2">
    <name type="scientific">Candidatus Komeilibacteria bacterium RIFCSPLOWO2_02_FULL_48_11</name>
    <dbReference type="NCBI Taxonomy" id="1798553"/>
    <lineage>
        <taxon>Bacteria</taxon>
        <taxon>Candidatus Komeiliibacteriota</taxon>
    </lineage>
</organism>
<name>A0A1G2BRY9_9BACT</name>
<protein>
    <recommendedName>
        <fullName evidence="3">Serine protease</fullName>
    </recommendedName>
</protein>
<dbReference type="EMBL" id="MHKO01000035">
    <property type="protein sequence ID" value="OGY91851.1"/>
    <property type="molecule type" value="Genomic_DNA"/>
</dbReference>
<dbReference type="AlphaFoldDB" id="A0A1G2BRY9"/>
<comment type="caution">
    <text evidence="1">The sequence shown here is derived from an EMBL/GenBank/DDBJ whole genome shotgun (WGS) entry which is preliminary data.</text>
</comment>
<reference evidence="1 2" key="1">
    <citation type="journal article" date="2016" name="Nat. Commun.">
        <title>Thousands of microbial genomes shed light on interconnected biogeochemical processes in an aquifer system.</title>
        <authorList>
            <person name="Anantharaman K."/>
            <person name="Brown C.T."/>
            <person name="Hug L.A."/>
            <person name="Sharon I."/>
            <person name="Castelle C.J."/>
            <person name="Probst A.J."/>
            <person name="Thomas B.C."/>
            <person name="Singh A."/>
            <person name="Wilkins M.J."/>
            <person name="Karaoz U."/>
            <person name="Brodie E.L."/>
            <person name="Williams K.H."/>
            <person name="Hubbard S.S."/>
            <person name="Banfield J.F."/>
        </authorList>
    </citation>
    <scope>NUCLEOTIDE SEQUENCE [LARGE SCALE GENOMIC DNA]</scope>
</reference>
<dbReference type="PANTHER" id="PTHR35984">
    <property type="entry name" value="PERIPLASMIC SERINE PROTEASE"/>
    <property type="match status" value="1"/>
</dbReference>
<proteinExistence type="predicted"/>
<sequence length="329" mass="37126">MTCMNKKELIEAIEKKRDSILVTYITGDRPPFNTRIAGDVVPLLSKQLEKFGKCKKVSLFLYTSGGDMLAPIRIVKLIRNHCDEFEVLVPYKAHSAGTLICLGADKIVMGKLGELSPVDPSTGHPFNPQNPNNQQQKLEISVEDLNSYFLFAKEKAGVKEDQMGEVYKLLVEKLHPLSIGNAYRAYRMAKMLTERLLSLHIDIEKEKEKVKKIVKEITGDITIHAYPIDREEAGELGLEVEAPEAETEKMMTELYEEYATTMKLGQPFHPSELLGGQDAASIDYVGAYIDSKELSYQFTFKGKAQKLIRNNQTAIDMNMDSQSWVEKNN</sequence>